<organism evidence="1 2">
    <name type="scientific">Penicillium fimorum</name>
    <dbReference type="NCBI Taxonomy" id="1882269"/>
    <lineage>
        <taxon>Eukaryota</taxon>
        <taxon>Fungi</taxon>
        <taxon>Dikarya</taxon>
        <taxon>Ascomycota</taxon>
        <taxon>Pezizomycotina</taxon>
        <taxon>Eurotiomycetes</taxon>
        <taxon>Eurotiomycetidae</taxon>
        <taxon>Eurotiales</taxon>
        <taxon>Aspergillaceae</taxon>
        <taxon>Penicillium</taxon>
    </lineage>
</organism>
<reference evidence="1" key="1">
    <citation type="submission" date="2022-12" db="EMBL/GenBank/DDBJ databases">
        <authorList>
            <person name="Petersen C."/>
        </authorList>
    </citation>
    <scope>NUCLEOTIDE SEQUENCE</scope>
    <source>
        <strain evidence="1">IBT 29495</strain>
    </source>
</reference>
<sequence>MKTTGQLIPFIIGCVSASQVIKRLILFAYSKKYPDWVDTQLELGDGENGPLIFKIVKRNRGDDSEEEVTREDHFGNDVFESADARMHIQSQSA</sequence>
<reference evidence="1" key="2">
    <citation type="journal article" date="2023" name="IMA Fungus">
        <title>Comparative genomic study of the Penicillium genus elucidates a diverse pangenome and 15 lateral gene transfer events.</title>
        <authorList>
            <person name="Petersen C."/>
            <person name="Sorensen T."/>
            <person name="Nielsen M.R."/>
            <person name="Sondergaard T.E."/>
            <person name="Sorensen J.L."/>
            <person name="Fitzpatrick D.A."/>
            <person name="Frisvad J.C."/>
            <person name="Nielsen K.L."/>
        </authorList>
    </citation>
    <scope>NUCLEOTIDE SEQUENCE</scope>
    <source>
        <strain evidence="1">IBT 29495</strain>
    </source>
</reference>
<protein>
    <submittedName>
        <fullName evidence="1">Uncharacterized protein</fullName>
    </submittedName>
</protein>
<dbReference type="OrthoDB" id="3945378at2759"/>
<gene>
    <name evidence="1" type="ORF">N7463_001483</name>
</gene>
<name>A0A9W9Y680_9EURO</name>
<dbReference type="EMBL" id="JAPWDS010000001">
    <property type="protein sequence ID" value="KAJ5521030.1"/>
    <property type="molecule type" value="Genomic_DNA"/>
</dbReference>
<evidence type="ECO:0000313" key="1">
    <source>
        <dbReference type="EMBL" id="KAJ5521030.1"/>
    </source>
</evidence>
<comment type="caution">
    <text evidence="1">The sequence shown here is derived from an EMBL/GenBank/DDBJ whole genome shotgun (WGS) entry which is preliminary data.</text>
</comment>
<keyword evidence="2" id="KW-1185">Reference proteome</keyword>
<accession>A0A9W9Y680</accession>
<evidence type="ECO:0000313" key="2">
    <source>
        <dbReference type="Proteomes" id="UP001149954"/>
    </source>
</evidence>
<dbReference type="Proteomes" id="UP001149954">
    <property type="component" value="Unassembled WGS sequence"/>
</dbReference>
<dbReference type="AlphaFoldDB" id="A0A9W9Y680"/>
<proteinExistence type="predicted"/>